<keyword evidence="1" id="KW-1133">Transmembrane helix</keyword>
<dbReference type="InterPro" id="IPR021205">
    <property type="entry name" value="Lanti_perm_SpaE/MutE/EpiE-like"/>
</dbReference>
<dbReference type="OrthoDB" id="9776525at2"/>
<dbReference type="KEGG" id="cfer:D4Z93_10125"/>
<feature type="transmembrane region" description="Helical" evidence="1">
    <location>
        <begin position="121"/>
        <end position="142"/>
    </location>
</feature>
<feature type="transmembrane region" description="Helical" evidence="1">
    <location>
        <begin position="20"/>
        <end position="40"/>
    </location>
</feature>
<organism evidence="2 3">
    <name type="scientific">Clostridium fermenticellae</name>
    <dbReference type="NCBI Taxonomy" id="2068654"/>
    <lineage>
        <taxon>Bacteria</taxon>
        <taxon>Bacillati</taxon>
        <taxon>Bacillota</taxon>
        <taxon>Clostridia</taxon>
        <taxon>Eubacteriales</taxon>
        <taxon>Clostridiaceae</taxon>
        <taxon>Clostridium</taxon>
    </lineage>
</organism>
<gene>
    <name evidence="2" type="ORF">D4Z93_10125</name>
</gene>
<feature type="transmembrane region" description="Helical" evidence="1">
    <location>
        <begin position="216"/>
        <end position="241"/>
    </location>
</feature>
<keyword evidence="1" id="KW-0472">Membrane</keyword>
<feature type="transmembrane region" description="Helical" evidence="1">
    <location>
        <begin position="46"/>
        <end position="66"/>
    </location>
</feature>
<dbReference type="Proteomes" id="UP000266301">
    <property type="component" value="Chromosome"/>
</dbReference>
<dbReference type="NCBIfam" id="TIGR03732">
    <property type="entry name" value="lanti_perm_MutE"/>
    <property type="match status" value="1"/>
</dbReference>
<accession>A0A386H5D4</accession>
<reference evidence="2 3" key="1">
    <citation type="journal article" date="2019" name="Int. J. Syst. Evol. Microbiol.">
        <title>Clostridium fermenticellae sp. nov., isolated from the mud in a fermentation cellar for the production of the Chinese liquor, baijiu.</title>
        <authorList>
            <person name="Xu P.X."/>
            <person name="Chai L.J."/>
            <person name="Qiu T."/>
            <person name="Zhang X.J."/>
            <person name="Lu Z.M."/>
            <person name="Xiao C."/>
            <person name="Wang S.T."/>
            <person name="Shen C.H."/>
            <person name="Shi J.S."/>
            <person name="Xu Z.H."/>
        </authorList>
    </citation>
    <scope>NUCLEOTIDE SEQUENCE [LARGE SCALE GENOMIC DNA]</scope>
    <source>
        <strain evidence="2 3">JN500901</strain>
    </source>
</reference>
<dbReference type="EMBL" id="CP032416">
    <property type="protein sequence ID" value="AYD40860.1"/>
    <property type="molecule type" value="Genomic_DNA"/>
</dbReference>
<evidence type="ECO:0000313" key="3">
    <source>
        <dbReference type="Proteomes" id="UP000266301"/>
    </source>
</evidence>
<feature type="transmembrane region" description="Helical" evidence="1">
    <location>
        <begin position="154"/>
        <end position="177"/>
    </location>
</feature>
<protein>
    <submittedName>
        <fullName evidence="2">Lantibiotic immunity ABC transporter MutE/EpiE family permease subunit</fullName>
    </submittedName>
</protein>
<keyword evidence="3" id="KW-1185">Reference proteome</keyword>
<feature type="transmembrane region" description="Helical" evidence="1">
    <location>
        <begin position="87"/>
        <end position="115"/>
    </location>
</feature>
<dbReference type="AlphaFoldDB" id="A0A386H5D4"/>
<evidence type="ECO:0000313" key="2">
    <source>
        <dbReference type="EMBL" id="AYD40860.1"/>
    </source>
</evidence>
<dbReference type="RefSeq" id="WP_119973229.1">
    <property type="nucleotide sequence ID" value="NZ_CP032416.1"/>
</dbReference>
<sequence>MGTYFKSEYLKVKHTFIGKLVFIAPLFSMFLSFMLTSQYFEIDSYNWWYVMLLPGMISILCTSVAAKDKKMKNMAVLSLPVNLRKVWVAKILVCVCMTTFAVMIHLFGCIFIGNILGIGKLGAISIINAVFASIVLIITFLWQVPLCMFLGSKIRMFSTVLINLVGYLILGVLLAIYNTLWMVPYAVPSRLMIPIIKVLPNGLRAVQESQTFRPELLSYSVILPGIIITAVLFVMFSFFTAKWYENQEAR</sequence>
<evidence type="ECO:0000256" key="1">
    <source>
        <dbReference type="SAM" id="Phobius"/>
    </source>
</evidence>
<proteinExistence type="predicted"/>
<dbReference type="CDD" id="cd21807">
    <property type="entry name" value="ABC-2_lan_permease_MutE_EpiE-like"/>
    <property type="match status" value="1"/>
</dbReference>
<keyword evidence="1" id="KW-0812">Transmembrane</keyword>
<name>A0A386H5D4_9CLOT</name>